<reference evidence="11" key="1">
    <citation type="submission" date="2022-03" db="EMBL/GenBank/DDBJ databases">
        <title>Genomic Encyclopedia of Type Strains, Phase III (KMG-III): the genomes of soil and plant-associated and newly described type strains.</title>
        <authorList>
            <person name="Whitman W."/>
        </authorList>
    </citation>
    <scope>NUCLEOTIDE SEQUENCE</scope>
    <source>
        <strain evidence="11">ANL 6-2</strain>
    </source>
</reference>
<comment type="function">
    <text evidence="9">Reversibly transfers an adenylyl group from ATP to 4'-phosphopantetheine, yielding dephospho-CoA (dPCoA) and pyrophosphate.</text>
</comment>
<feature type="binding site" evidence="9">
    <location>
        <position position="76"/>
    </location>
    <ligand>
        <name>substrate</name>
    </ligand>
</feature>
<evidence type="ECO:0000256" key="1">
    <source>
        <dbReference type="ARBA" id="ARBA00022490"/>
    </source>
</evidence>
<dbReference type="PANTHER" id="PTHR21342">
    <property type="entry name" value="PHOSPHOPANTETHEINE ADENYLYLTRANSFERASE"/>
    <property type="match status" value="1"/>
</dbReference>
<evidence type="ECO:0000256" key="2">
    <source>
        <dbReference type="ARBA" id="ARBA00022679"/>
    </source>
</evidence>
<keyword evidence="7 9" id="KW-0173">Coenzyme A biosynthesis</keyword>
<comment type="catalytic activity">
    <reaction evidence="8 9">
        <text>(R)-4'-phosphopantetheine + ATP + H(+) = 3'-dephospho-CoA + diphosphate</text>
        <dbReference type="Rhea" id="RHEA:19801"/>
        <dbReference type="ChEBI" id="CHEBI:15378"/>
        <dbReference type="ChEBI" id="CHEBI:30616"/>
        <dbReference type="ChEBI" id="CHEBI:33019"/>
        <dbReference type="ChEBI" id="CHEBI:57328"/>
        <dbReference type="ChEBI" id="CHEBI:61723"/>
        <dbReference type="EC" id="2.7.7.3"/>
    </reaction>
</comment>
<dbReference type="InterPro" id="IPR014729">
    <property type="entry name" value="Rossmann-like_a/b/a_fold"/>
</dbReference>
<evidence type="ECO:0000313" key="11">
    <source>
        <dbReference type="EMBL" id="MCP1673132.1"/>
    </source>
</evidence>
<evidence type="ECO:0000313" key="12">
    <source>
        <dbReference type="Proteomes" id="UP001205843"/>
    </source>
</evidence>
<dbReference type="CDD" id="cd02163">
    <property type="entry name" value="PPAT"/>
    <property type="match status" value="1"/>
</dbReference>
<comment type="caution">
    <text evidence="11">The sequence shown here is derived from an EMBL/GenBank/DDBJ whole genome shotgun (WGS) entry which is preliminary data.</text>
</comment>
<accession>A0AAE3KEI9</accession>
<name>A0AAE3KEI9_9GAMM</name>
<dbReference type="PANTHER" id="PTHR21342:SF1">
    <property type="entry name" value="PHOSPHOPANTETHEINE ADENYLYLTRANSFERASE"/>
    <property type="match status" value="1"/>
</dbReference>
<evidence type="ECO:0000256" key="8">
    <source>
        <dbReference type="ARBA" id="ARBA00029346"/>
    </source>
</evidence>
<gene>
    <name evidence="9" type="primary">coaD</name>
    <name evidence="11" type="ORF">J2T57_000224</name>
</gene>
<dbReference type="InterPro" id="IPR004821">
    <property type="entry name" value="Cyt_trans-like"/>
</dbReference>
<dbReference type="AlphaFoldDB" id="A0AAE3KEI9"/>
<dbReference type="InterPro" id="IPR001980">
    <property type="entry name" value="PPAT"/>
</dbReference>
<comment type="subunit">
    <text evidence="9">Homohexamer.</text>
</comment>
<keyword evidence="12" id="KW-1185">Reference proteome</keyword>
<keyword evidence="1 9" id="KW-0963">Cytoplasm</keyword>
<dbReference type="GO" id="GO:0005524">
    <property type="term" value="F:ATP binding"/>
    <property type="evidence" value="ECO:0007669"/>
    <property type="project" value="UniProtKB-KW"/>
</dbReference>
<feature type="site" description="Transition state stabilizer" evidence="9">
    <location>
        <position position="18"/>
    </location>
</feature>
<dbReference type="NCBIfam" id="TIGR01510">
    <property type="entry name" value="coaD_prev_kdtB"/>
    <property type="match status" value="1"/>
</dbReference>
<dbReference type="PRINTS" id="PR01020">
    <property type="entry name" value="LPSBIOSNTHSS"/>
</dbReference>
<keyword evidence="5 9" id="KW-0067">ATP-binding</keyword>
<keyword evidence="3 9" id="KW-0548">Nucleotidyltransferase</keyword>
<dbReference type="GO" id="GO:0005737">
    <property type="term" value="C:cytoplasm"/>
    <property type="evidence" value="ECO:0007669"/>
    <property type="project" value="UniProtKB-SubCell"/>
</dbReference>
<keyword evidence="2 9" id="KW-0808">Transferase</keyword>
<keyword evidence="4 9" id="KW-0547">Nucleotide-binding</keyword>
<dbReference type="Pfam" id="PF01467">
    <property type="entry name" value="CTP_transf_like"/>
    <property type="match status" value="1"/>
</dbReference>
<dbReference type="EMBL" id="JALJXV010000001">
    <property type="protein sequence ID" value="MCP1673132.1"/>
    <property type="molecule type" value="Genomic_DNA"/>
</dbReference>
<dbReference type="GO" id="GO:0015937">
    <property type="term" value="P:coenzyme A biosynthetic process"/>
    <property type="evidence" value="ECO:0007669"/>
    <property type="project" value="UniProtKB-UniRule"/>
</dbReference>
<dbReference type="SUPFAM" id="SSF52374">
    <property type="entry name" value="Nucleotidylyl transferase"/>
    <property type="match status" value="1"/>
</dbReference>
<feature type="domain" description="Cytidyltransferase-like" evidence="10">
    <location>
        <begin position="6"/>
        <end position="136"/>
    </location>
</feature>
<dbReference type="HAMAP" id="MF_00151">
    <property type="entry name" value="PPAT_bact"/>
    <property type="match status" value="1"/>
</dbReference>
<protein>
    <recommendedName>
        <fullName evidence="9">Phosphopantetheine adenylyltransferase</fullName>
        <ecNumber evidence="9">2.7.7.3</ecNumber>
    </recommendedName>
    <alternativeName>
        <fullName evidence="9">Dephospho-CoA pyrophosphorylase</fullName>
    </alternativeName>
    <alternativeName>
        <fullName evidence="9">Pantetheine-phosphate adenylyltransferase</fullName>
        <shortName evidence="9">PPAT</shortName>
    </alternativeName>
</protein>
<evidence type="ECO:0000256" key="6">
    <source>
        <dbReference type="ARBA" id="ARBA00022842"/>
    </source>
</evidence>
<evidence type="ECO:0000259" key="10">
    <source>
        <dbReference type="Pfam" id="PF01467"/>
    </source>
</evidence>
<evidence type="ECO:0000256" key="5">
    <source>
        <dbReference type="ARBA" id="ARBA00022840"/>
    </source>
</evidence>
<dbReference type="Gene3D" id="3.40.50.620">
    <property type="entry name" value="HUPs"/>
    <property type="match status" value="1"/>
</dbReference>
<dbReference type="EC" id="2.7.7.3" evidence="9"/>
<dbReference type="NCBIfam" id="TIGR00125">
    <property type="entry name" value="cyt_tran_rel"/>
    <property type="match status" value="1"/>
</dbReference>
<feature type="binding site" evidence="9">
    <location>
        <begin position="91"/>
        <end position="93"/>
    </location>
    <ligand>
        <name>ATP</name>
        <dbReference type="ChEBI" id="CHEBI:30616"/>
    </ligand>
</feature>
<keyword evidence="6 9" id="KW-0460">Magnesium</keyword>
<comment type="cofactor">
    <cofactor evidence="9">
        <name>Mg(2+)</name>
        <dbReference type="ChEBI" id="CHEBI:18420"/>
    </cofactor>
</comment>
<evidence type="ECO:0000256" key="9">
    <source>
        <dbReference type="HAMAP-Rule" id="MF_00151"/>
    </source>
</evidence>
<sequence>MNIRAIYPGTFDPITNGHIDLVERGSRLFHDLVVSIAAFPSPSKRPAFSVQERLDMASIALAHLPNVRVMSFDTLLADFVREQEAQVIVRGLRAVSDFEYEFQLASMNRQLVPEVETLFLTPAEQYAFISSSLVREVAALGGNVKKFVHPAVAKALEERVRR</sequence>
<feature type="binding site" evidence="9">
    <location>
        <position position="10"/>
    </location>
    <ligand>
        <name>substrate</name>
    </ligand>
</feature>
<feature type="binding site" evidence="9">
    <location>
        <position position="18"/>
    </location>
    <ligand>
        <name>ATP</name>
        <dbReference type="ChEBI" id="CHEBI:30616"/>
    </ligand>
</feature>
<proteinExistence type="inferred from homology"/>
<evidence type="ECO:0000256" key="3">
    <source>
        <dbReference type="ARBA" id="ARBA00022695"/>
    </source>
</evidence>
<comment type="similarity">
    <text evidence="9">Belongs to the bacterial CoaD family.</text>
</comment>
<feature type="binding site" evidence="9">
    <location>
        <position position="90"/>
    </location>
    <ligand>
        <name>substrate</name>
    </ligand>
</feature>
<dbReference type="RefSeq" id="WP_253472960.1">
    <property type="nucleotide sequence ID" value="NZ_JALJXV010000001.1"/>
</dbReference>
<evidence type="ECO:0000256" key="4">
    <source>
        <dbReference type="ARBA" id="ARBA00022741"/>
    </source>
</evidence>
<feature type="binding site" evidence="9">
    <location>
        <begin position="126"/>
        <end position="132"/>
    </location>
    <ligand>
        <name>ATP</name>
        <dbReference type="ChEBI" id="CHEBI:30616"/>
    </ligand>
</feature>
<comment type="subcellular location">
    <subcellularLocation>
        <location evidence="9">Cytoplasm</location>
    </subcellularLocation>
</comment>
<organism evidence="11 12">
    <name type="scientific">Natronocella acetinitrilica</name>
    <dbReference type="NCBI Taxonomy" id="414046"/>
    <lineage>
        <taxon>Bacteria</taxon>
        <taxon>Pseudomonadati</taxon>
        <taxon>Pseudomonadota</taxon>
        <taxon>Gammaproteobacteria</taxon>
        <taxon>Chromatiales</taxon>
        <taxon>Ectothiorhodospiraceae</taxon>
        <taxon>Natronocella</taxon>
    </lineage>
</organism>
<dbReference type="GO" id="GO:0004595">
    <property type="term" value="F:pantetheine-phosphate adenylyltransferase activity"/>
    <property type="evidence" value="ECO:0007669"/>
    <property type="project" value="UniProtKB-UniRule"/>
</dbReference>
<evidence type="ECO:0000256" key="7">
    <source>
        <dbReference type="ARBA" id="ARBA00022993"/>
    </source>
</evidence>
<feature type="binding site" evidence="9">
    <location>
        <begin position="10"/>
        <end position="11"/>
    </location>
    <ligand>
        <name>ATP</name>
        <dbReference type="ChEBI" id="CHEBI:30616"/>
    </ligand>
</feature>
<comment type="pathway">
    <text evidence="9">Cofactor biosynthesis; coenzyme A biosynthesis; CoA from (R)-pantothenate: step 4/5.</text>
</comment>
<dbReference type="Proteomes" id="UP001205843">
    <property type="component" value="Unassembled WGS sequence"/>
</dbReference>
<comment type="caution">
    <text evidence="9">Lacks conserved residue(s) required for the propagation of feature annotation.</text>
</comment>
<feature type="binding site" evidence="9">
    <location>
        <position position="101"/>
    </location>
    <ligand>
        <name>ATP</name>
        <dbReference type="ChEBI" id="CHEBI:30616"/>
    </ligand>
</feature>